<protein>
    <recommendedName>
        <fullName evidence="9">alpha-1,2-Mannosidase</fullName>
        <ecNumber evidence="9">3.2.1.-</ecNumber>
    </recommendedName>
</protein>
<proteinExistence type="inferred from homology"/>
<comment type="pathway">
    <text evidence="2">Protein modification; protein glycosylation.</text>
</comment>
<keyword evidence="9" id="KW-0326">Glycosidase</keyword>
<dbReference type="FunFam" id="1.50.10.10:FF:000037">
    <property type="entry name" value="alpha-1,2-Mannosidase"/>
    <property type="match status" value="1"/>
</dbReference>
<feature type="binding site" evidence="7">
    <location>
        <position position="599"/>
    </location>
    <ligand>
        <name>Ca(2+)</name>
        <dbReference type="ChEBI" id="CHEBI:29108"/>
    </ligand>
</feature>
<dbReference type="InterPro" id="IPR012341">
    <property type="entry name" value="6hp_glycosidase-like_sf"/>
</dbReference>
<dbReference type="PANTHER" id="PTHR11742">
    <property type="entry name" value="MANNOSYL-OLIGOSACCHARIDE ALPHA-1,2-MANNOSIDASE-RELATED"/>
    <property type="match status" value="1"/>
</dbReference>
<dbReference type="GO" id="GO:0005975">
    <property type="term" value="P:carbohydrate metabolic process"/>
    <property type="evidence" value="ECO:0007669"/>
    <property type="project" value="InterPro"/>
</dbReference>
<evidence type="ECO:0000256" key="7">
    <source>
        <dbReference type="PIRSR" id="PIRSR601382-2"/>
    </source>
</evidence>
<comment type="similarity">
    <text evidence="3 9">Belongs to the glycosyl hydrolase 47 family.</text>
</comment>
<feature type="active site" description="Proton donor" evidence="6">
    <location>
        <position position="190"/>
    </location>
</feature>
<evidence type="ECO:0000313" key="10">
    <source>
        <dbReference type="EMBL" id="CZS89573.1"/>
    </source>
</evidence>
<keyword evidence="11" id="KW-1185">Reference proteome</keyword>
<dbReference type="AlphaFoldDB" id="A0A1E1JUT0"/>
<keyword evidence="7" id="KW-0479">Metal-binding</keyword>
<gene>
    <name evidence="10" type="ORF">RCO7_02521</name>
</gene>
<dbReference type="SUPFAM" id="SSF48225">
    <property type="entry name" value="Seven-hairpin glycosidases"/>
    <property type="match status" value="1"/>
</dbReference>
<dbReference type="InParanoid" id="A0A1E1JUT0"/>
<dbReference type="PRINTS" id="PR00747">
    <property type="entry name" value="GLYHDRLASE47"/>
</dbReference>
<dbReference type="GO" id="GO:0004571">
    <property type="term" value="F:mannosyl-oligosaccharide 1,2-alpha-mannosidase activity"/>
    <property type="evidence" value="ECO:0007669"/>
    <property type="project" value="InterPro"/>
</dbReference>
<evidence type="ECO:0000256" key="6">
    <source>
        <dbReference type="PIRSR" id="PIRSR601382-1"/>
    </source>
</evidence>
<dbReference type="InterPro" id="IPR036026">
    <property type="entry name" value="Seven-hairpin_glycosidases"/>
</dbReference>
<feature type="disulfide bond" evidence="8">
    <location>
        <begin position="410"/>
        <end position="439"/>
    </location>
</feature>
<dbReference type="FunCoup" id="A0A1E1JUT0">
    <property type="interactions" value="99"/>
</dbReference>
<organism evidence="10 11">
    <name type="scientific">Rhynchosporium graminicola</name>
    <dbReference type="NCBI Taxonomy" id="2792576"/>
    <lineage>
        <taxon>Eukaryota</taxon>
        <taxon>Fungi</taxon>
        <taxon>Dikarya</taxon>
        <taxon>Ascomycota</taxon>
        <taxon>Pezizomycotina</taxon>
        <taxon>Leotiomycetes</taxon>
        <taxon>Helotiales</taxon>
        <taxon>Ploettnerulaceae</taxon>
        <taxon>Rhynchosporium</taxon>
    </lineage>
</organism>
<evidence type="ECO:0000256" key="9">
    <source>
        <dbReference type="RuleBase" id="RU361193"/>
    </source>
</evidence>
<dbReference type="GO" id="GO:0036503">
    <property type="term" value="P:ERAD pathway"/>
    <property type="evidence" value="ECO:0007669"/>
    <property type="project" value="UniProtKB-ARBA"/>
</dbReference>
<dbReference type="EC" id="3.2.1.-" evidence="9"/>
<dbReference type="UniPathway" id="UPA00378"/>
<feature type="active site" description="Proton donor" evidence="6">
    <location>
        <position position="453"/>
    </location>
</feature>
<evidence type="ECO:0000256" key="1">
    <source>
        <dbReference type="ARBA" id="ARBA00001913"/>
    </source>
</evidence>
<accession>A0A1E1JUT0</accession>
<reference evidence="11" key="1">
    <citation type="submission" date="2016-03" db="EMBL/GenBank/DDBJ databases">
        <authorList>
            <person name="Ploux O."/>
        </authorList>
    </citation>
    <scope>NUCLEOTIDE SEQUENCE [LARGE SCALE GENOMIC DNA]</scope>
    <source>
        <strain evidence="11">UK7</strain>
    </source>
</reference>
<keyword evidence="7" id="KW-0106">Calcium</keyword>
<evidence type="ECO:0000256" key="3">
    <source>
        <dbReference type="ARBA" id="ARBA00007658"/>
    </source>
</evidence>
<evidence type="ECO:0000256" key="8">
    <source>
        <dbReference type="PIRSR" id="PIRSR601382-3"/>
    </source>
</evidence>
<dbReference type="Gene3D" id="1.50.10.10">
    <property type="match status" value="1"/>
</dbReference>
<dbReference type="GO" id="GO:0005783">
    <property type="term" value="C:endoplasmic reticulum"/>
    <property type="evidence" value="ECO:0007669"/>
    <property type="project" value="TreeGrafter"/>
</dbReference>
<dbReference type="InterPro" id="IPR001382">
    <property type="entry name" value="Glyco_hydro_47"/>
</dbReference>
<dbReference type="STRING" id="914237.A0A1E1JUT0"/>
<dbReference type="GO" id="GO:0016020">
    <property type="term" value="C:membrane"/>
    <property type="evidence" value="ECO:0007669"/>
    <property type="project" value="InterPro"/>
</dbReference>
<dbReference type="InterPro" id="IPR050749">
    <property type="entry name" value="Glycosyl_Hydrolase_47"/>
</dbReference>
<keyword evidence="4 9" id="KW-0378">Hydrolase</keyword>
<keyword evidence="5 8" id="KW-1015">Disulfide bond</keyword>
<evidence type="ECO:0000313" key="11">
    <source>
        <dbReference type="Proteomes" id="UP000178129"/>
    </source>
</evidence>
<dbReference type="EMBL" id="FJUW01000003">
    <property type="protein sequence ID" value="CZS89573.1"/>
    <property type="molecule type" value="Genomic_DNA"/>
</dbReference>
<feature type="active site" evidence="6">
    <location>
        <position position="513"/>
    </location>
</feature>
<dbReference type="GO" id="GO:0005509">
    <property type="term" value="F:calcium ion binding"/>
    <property type="evidence" value="ECO:0007669"/>
    <property type="project" value="InterPro"/>
</dbReference>
<evidence type="ECO:0000256" key="5">
    <source>
        <dbReference type="ARBA" id="ARBA00023157"/>
    </source>
</evidence>
<comment type="cofactor">
    <cofactor evidence="1 7">
        <name>Ca(2+)</name>
        <dbReference type="ChEBI" id="CHEBI:29108"/>
    </cofactor>
</comment>
<name>A0A1E1JUT0_9HELO</name>
<dbReference type="PANTHER" id="PTHR11742:SF103">
    <property type="entry name" value="ENDOPLASMIC RETICULUM MANNOSIDASE MNL2-RELATED"/>
    <property type="match status" value="1"/>
</dbReference>
<sequence length="608" mass="68670">MRPFKRKEKVDDLPIHSSSLQSRIPTKRATRGLILAGLLCCVFLLLRHSGLGKPKFEFSYVSIPIFAEKYPPKTVISLPRKRAKAIPKIQHDPVPETAQEKAIRESRLNEVRNAFLHSWKGYKDQAWARDELRPISGGYKSPFCGWAATMVDSLDTLWIMGLKTEFELALGELRNVDFTHKEGCNINLFETTIRHLGGFLAAWDLSGGKYPILMEKAVELGEVLYTAFDTPNRMPTPHFEWSATNPDVRDHSASSSIVLAVLGSLTLEFTRLSQITGNDKYYDGVQKVMNELEKWQDNSILPGMWPAIVDSARYNHSILLGSPYEGAEEQFTLGALADSTYEYLPKTYMLLGGQLKSYQNMYEKFIKVAKKYLFFRPMTVGDEDILISGTVDMAAGGAPRLSPDLQHLTCFTGGMLAIAGKIFNRPEDVIDGGKLTDGCVWAYKNTVTGIMPETLTAVPCENRSSCTWDSQKWLKAVDPNAEDEAVTRQKIEADKLSPGFAHVRDARYLLRPEAIESVFIMHRITNDPYWRESGWNMFKAIQAHTVTKLAHSAINNVMKGAPEQVDEMESFWLAETLKYFYLLFSENSVVNLDDYVLNTEAHPLRRPK</sequence>
<evidence type="ECO:0000256" key="2">
    <source>
        <dbReference type="ARBA" id="ARBA00004922"/>
    </source>
</evidence>
<evidence type="ECO:0000256" key="4">
    <source>
        <dbReference type="ARBA" id="ARBA00022801"/>
    </source>
</evidence>
<feature type="active site" evidence="6">
    <location>
        <position position="338"/>
    </location>
</feature>
<comment type="caution">
    <text evidence="10">The sequence shown here is derived from an EMBL/GenBank/DDBJ whole genome shotgun (WGS) entry which is preliminary data.</text>
</comment>
<dbReference type="Proteomes" id="UP000178129">
    <property type="component" value="Unassembled WGS sequence"/>
</dbReference>
<dbReference type="Pfam" id="PF01532">
    <property type="entry name" value="Glyco_hydro_47"/>
    <property type="match status" value="1"/>
</dbReference>